<proteinExistence type="predicted"/>
<keyword evidence="2 5" id="KW-0812">Transmembrane</keyword>
<evidence type="ECO:0000256" key="1">
    <source>
        <dbReference type="ARBA" id="ARBA00004167"/>
    </source>
</evidence>
<accession>A0A328E4X1</accession>
<comment type="caution">
    <text evidence="7">The sequence shown here is derived from an EMBL/GenBank/DDBJ whole genome shotgun (WGS) entry which is preliminary data.</text>
</comment>
<evidence type="ECO:0000256" key="2">
    <source>
        <dbReference type="ARBA" id="ARBA00022692"/>
    </source>
</evidence>
<organism evidence="7 8">
    <name type="scientific">Cuscuta australis</name>
    <dbReference type="NCBI Taxonomy" id="267555"/>
    <lineage>
        <taxon>Eukaryota</taxon>
        <taxon>Viridiplantae</taxon>
        <taxon>Streptophyta</taxon>
        <taxon>Embryophyta</taxon>
        <taxon>Tracheophyta</taxon>
        <taxon>Spermatophyta</taxon>
        <taxon>Magnoliopsida</taxon>
        <taxon>eudicotyledons</taxon>
        <taxon>Gunneridae</taxon>
        <taxon>Pentapetalae</taxon>
        <taxon>asterids</taxon>
        <taxon>lamiids</taxon>
        <taxon>Solanales</taxon>
        <taxon>Convolvulaceae</taxon>
        <taxon>Cuscuteae</taxon>
        <taxon>Cuscuta</taxon>
        <taxon>Cuscuta subgen. Grammica</taxon>
        <taxon>Cuscuta sect. Cleistogrammica</taxon>
    </lineage>
</organism>
<evidence type="ECO:0000256" key="4">
    <source>
        <dbReference type="ARBA" id="ARBA00023136"/>
    </source>
</evidence>
<evidence type="ECO:0000256" key="5">
    <source>
        <dbReference type="SAM" id="Phobius"/>
    </source>
</evidence>
<evidence type="ECO:0000259" key="6">
    <source>
        <dbReference type="Pfam" id="PF03168"/>
    </source>
</evidence>
<dbReference type="Proteomes" id="UP000249390">
    <property type="component" value="Unassembled WGS sequence"/>
</dbReference>
<reference evidence="7 8" key="1">
    <citation type="submission" date="2018-06" db="EMBL/GenBank/DDBJ databases">
        <title>The Genome of Cuscuta australis (Dodder) Provides Insight into the Evolution of Plant Parasitism.</title>
        <authorList>
            <person name="Liu H."/>
        </authorList>
    </citation>
    <scope>NUCLEOTIDE SEQUENCE [LARGE SCALE GENOMIC DNA]</scope>
    <source>
        <strain evidence="8">cv. Yunnan</strain>
        <tissue evidence="7">Vines</tissue>
    </source>
</reference>
<dbReference type="EMBL" id="NQVE01000046">
    <property type="protein sequence ID" value="RAL51738.1"/>
    <property type="molecule type" value="Genomic_DNA"/>
</dbReference>
<evidence type="ECO:0000313" key="8">
    <source>
        <dbReference type="Proteomes" id="UP000249390"/>
    </source>
</evidence>
<sequence length="222" mass="25200">MYDKMVAYHNRGRGGDGGCCCCCNLLTCCCGCLFECILSCIIKILCVAAAVAAAVFAVAWFVFRRHAPQFYADSVSLTLPHNQNKSHAPIVSYLAVNVSVRNPNRGIGFYYDKVEATTTIAGQRFSTAELHPFFQRGKNTTELHLVFKDRNRTWSEEMMRRRNGGFDISLKIHVRMRVKVLVMRVKKVNSTIECDLKNATSSSPHDFEKTRCNYQHKLDIFK</sequence>
<keyword evidence="4 5" id="KW-0472">Membrane</keyword>
<dbReference type="Pfam" id="PF03168">
    <property type="entry name" value="LEA_2"/>
    <property type="match status" value="1"/>
</dbReference>
<feature type="transmembrane region" description="Helical" evidence="5">
    <location>
        <begin position="41"/>
        <end position="63"/>
    </location>
</feature>
<dbReference type="PANTHER" id="PTHR31234">
    <property type="entry name" value="LATE EMBRYOGENESIS ABUNDANT (LEA) HYDROXYPROLINE-RICH GLYCOPROTEIN FAMILY"/>
    <property type="match status" value="1"/>
</dbReference>
<dbReference type="InterPro" id="IPR044839">
    <property type="entry name" value="NDR1-like"/>
</dbReference>
<comment type="subcellular location">
    <subcellularLocation>
        <location evidence="1">Membrane</location>
        <topology evidence="1">Single-pass membrane protein</topology>
    </subcellularLocation>
</comment>
<keyword evidence="8" id="KW-1185">Reference proteome</keyword>
<feature type="domain" description="Late embryogenesis abundant protein LEA-2 subgroup" evidence="6">
    <location>
        <begin position="98"/>
        <end position="189"/>
    </location>
</feature>
<name>A0A328E4X1_9ASTE</name>
<dbReference type="AlphaFoldDB" id="A0A328E4X1"/>
<keyword evidence="3 5" id="KW-1133">Transmembrane helix</keyword>
<gene>
    <name evidence="7" type="ORF">DM860_010456</name>
</gene>
<dbReference type="GO" id="GO:0098542">
    <property type="term" value="P:defense response to other organism"/>
    <property type="evidence" value="ECO:0007669"/>
    <property type="project" value="InterPro"/>
</dbReference>
<evidence type="ECO:0000313" key="7">
    <source>
        <dbReference type="EMBL" id="RAL51738.1"/>
    </source>
</evidence>
<dbReference type="GO" id="GO:0005886">
    <property type="term" value="C:plasma membrane"/>
    <property type="evidence" value="ECO:0007669"/>
    <property type="project" value="TreeGrafter"/>
</dbReference>
<dbReference type="InterPro" id="IPR004864">
    <property type="entry name" value="LEA_2"/>
</dbReference>
<protein>
    <recommendedName>
        <fullName evidence="6">Late embryogenesis abundant protein LEA-2 subgroup domain-containing protein</fullName>
    </recommendedName>
</protein>
<dbReference type="PANTHER" id="PTHR31234:SF61">
    <property type="entry name" value="OS01G0574800 PROTEIN"/>
    <property type="match status" value="1"/>
</dbReference>
<evidence type="ECO:0000256" key="3">
    <source>
        <dbReference type="ARBA" id="ARBA00022989"/>
    </source>
</evidence>